<proteinExistence type="inferred from homology"/>
<dbReference type="InterPro" id="IPR051907">
    <property type="entry name" value="DoxX-like_oxidoreductase"/>
</dbReference>
<comment type="caution">
    <text evidence="9">The sequence shown here is derived from an EMBL/GenBank/DDBJ whole genome shotgun (WGS) entry which is preliminary data.</text>
</comment>
<evidence type="ECO:0000256" key="7">
    <source>
        <dbReference type="SAM" id="MobiDB-lite"/>
    </source>
</evidence>
<dbReference type="GO" id="GO:0005886">
    <property type="term" value="C:plasma membrane"/>
    <property type="evidence" value="ECO:0007669"/>
    <property type="project" value="UniProtKB-SubCell"/>
</dbReference>
<evidence type="ECO:0000256" key="4">
    <source>
        <dbReference type="ARBA" id="ARBA00022692"/>
    </source>
</evidence>
<feature type="transmembrane region" description="Helical" evidence="8">
    <location>
        <begin position="277"/>
        <end position="296"/>
    </location>
</feature>
<feature type="transmembrane region" description="Helical" evidence="8">
    <location>
        <begin position="143"/>
        <end position="165"/>
    </location>
</feature>
<dbReference type="RefSeq" id="WP_066493383.1">
    <property type="nucleotide sequence ID" value="NZ_JADPQA010000002.1"/>
</dbReference>
<reference evidence="9 10" key="1">
    <citation type="submission" date="2019-06" db="EMBL/GenBank/DDBJ databases">
        <title>Draft genome of C. phoceense Strain 272.</title>
        <authorList>
            <person name="Pacheco L.G.C."/>
            <person name="Barberis C.M."/>
            <person name="Almuzara M.N."/>
            <person name="Traglia G.M."/>
            <person name="Santos C.S."/>
            <person name="Rocha D.J.P.G."/>
            <person name="Aguiar E.R.G.R."/>
            <person name="Vay C.A."/>
        </authorList>
    </citation>
    <scope>NUCLEOTIDE SEQUENCE [LARGE SCALE GENOMIC DNA]</scope>
    <source>
        <strain evidence="9 10">272</strain>
    </source>
</reference>
<keyword evidence="4 8" id="KW-0812">Transmembrane</keyword>
<feature type="region of interest" description="Disordered" evidence="7">
    <location>
        <begin position="1"/>
        <end position="78"/>
    </location>
</feature>
<evidence type="ECO:0000256" key="1">
    <source>
        <dbReference type="ARBA" id="ARBA00004651"/>
    </source>
</evidence>
<dbReference type="AlphaFoldDB" id="A0A540R4U5"/>
<feature type="transmembrane region" description="Helical" evidence="8">
    <location>
        <begin position="200"/>
        <end position="223"/>
    </location>
</feature>
<evidence type="ECO:0000256" key="2">
    <source>
        <dbReference type="ARBA" id="ARBA00006679"/>
    </source>
</evidence>
<dbReference type="Pfam" id="PF07681">
    <property type="entry name" value="DoxX"/>
    <property type="match status" value="1"/>
</dbReference>
<comment type="subcellular location">
    <subcellularLocation>
        <location evidence="1">Cell membrane</location>
        <topology evidence="1">Multi-pass membrane protein</topology>
    </subcellularLocation>
</comment>
<feature type="transmembrane region" description="Helical" evidence="8">
    <location>
        <begin position="177"/>
        <end position="193"/>
    </location>
</feature>
<dbReference type="Proteomes" id="UP000318080">
    <property type="component" value="Unassembled WGS sequence"/>
</dbReference>
<feature type="region of interest" description="Disordered" evidence="7">
    <location>
        <begin position="106"/>
        <end position="131"/>
    </location>
</feature>
<feature type="compositionally biased region" description="Polar residues" evidence="7">
    <location>
        <begin position="62"/>
        <end position="72"/>
    </location>
</feature>
<sequence length="304" mass="32426">MTDKNRPDNARDFDDVDVPTYSPSTGSSPASKSFGDRAQPQQVGGSPETISFDSAAKKQPPAETTQFAQTSEDYSKPAEVRNETVDMAAPTQHFDPNTNAAPVAVAEAEEGPTPEEQKAADARAKREQRKADPRRGTLDFGLLFVRIALALYLIVAGVGTFFGLGEAQGLSELETSFAGYALPQVLAIAVPTLQLIAGVFLLLGLVTPLASMLGLVVTGFAAIHELTQSSAGLNLFNWPDAMWLSIVLLLVAFALQFTGPGVISFDFGRSWARRPLASSWIFVVIGIAILVVAWWFGAGVNPLS</sequence>
<dbReference type="PANTHER" id="PTHR33452">
    <property type="entry name" value="OXIDOREDUCTASE CATD-RELATED"/>
    <property type="match status" value="1"/>
</dbReference>
<keyword evidence="3" id="KW-1003">Cell membrane</keyword>
<evidence type="ECO:0000313" key="9">
    <source>
        <dbReference type="EMBL" id="TQE42726.1"/>
    </source>
</evidence>
<evidence type="ECO:0000256" key="5">
    <source>
        <dbReference type="ARBA" id="ARBA00022989"/>
    </source>
</evidence>
<feature type="compositionally biased region" description="Basic and acidic residues" evidence="7">
    <location>
        <begin position="1"/>
        <end position="13"/>
    </location>
</feature>
<name>A0A540R4U5_9CORY</name>
<keyword evidence="5 8" id="KW-1133">Transmembrane helix</keyword>
<protein>
    <submittedName>
        <fullName evidence="9">DoxX family protein</fullName>
    </submittedName>
</protein>
<accession>A0A540R4U5</accession>
<feature type="compositionally biased region" description="Polar residues" evidence="7">
    <location>
        <begin position="39"/>
        <end position="52"/>
    </location>
</feature>
<gene>
    <name evidence="9" type="ORF">EJK80_11085</name>
</gene>
<feature type="transmembrane region" description="Helical" evidence="8">
    <location>
        <begin position="243"/>
        <end position="265"/>
    </location>
</feature>
<feature type="compositionally biased region" description="Basic and acidic residues" evidence="7">
    <location>
        <begin position="115"/>
        <end position="131"/>
    </location>
</feature>
<keyword evidence="10" id="KW-1185">Reference proteome</keyword>
<organism evidence="9 10">
    <name type="scientific">Corynebacterium phoceense</name>
    <dbReference type="NCBI Taxonomy" id="1686286"/>
    <lineage>
        <taxon>Bacteria</taxon>
        <taxon>Bacillati</taxon>
        <taxon>Actinomycetota</taxon>
        <taxon>Actinomycetes</taxon>
        <taxon>Mycobacteriales</taxon>
        <taxon>Corynebacteriaceae</taxon>
        <taxon>Corynebacterium</taxon>
    </lineage>
</organism>
<evidence type="ECO:0000256" key="6">
    <source>
        <dbReference type="ARBA" id="ARBA00023136"/>
    </source>
</evidence>
<keyword evidence="6 8" id="KW-0472">Membrane</keyword>
<evidence type="ECO:0000256" key="8">
    <source>
        <dbReference type="SAM" id="Phobius"/>
    </source>
</evidence>
<dbReference type="PANTHER" id="PTHR33452:SF1">
    <property type="entry name" value="INNER MEMBRANE PROTEIN YPHA-RELATED"/>
    <property type="match status" value="1"/>
</dbReference>
<dbReference type="InterPro" id="IPR032808">
    <property type="entry name" value="DoxX"/>
</dbReference>
<dbReference type="STRING" id="1686286.GCA_900092335_01591"/>
<evidence type="ECO:0000256" key="3">
    <source>
        <dbReference type="ARBA" id="ARBA00022475"/>
    </source>
</evidence>
<comment type="similarity">
    <text evidence="2">Belongs to the DoxX family.</text>
</comment>
<evidence type="ECO:0000313" key="10">
    <source>
        <dbReference type="Proteomes" id="UP000318080"/>
    </source>
</evidence>
<feature type="compositionally biased region" description="Low complexity" evidence="7">
    <location>
        <begin position="19"/>
        <end position="33"/>
    </location>
</feature>
<dbReference type="EMBL" id="VHIR01000019">
    <property type="protein sequence ID" value="TQE42726.1"/>
    <property type="molecule type" value="Genomic_DNA"/>
</dbReference>